<proteinExistence type="predicted"/>
<comment type="pathway">
    <text evidence="2">Cofactor biosynthesis; riboflavin biosynthesis; 5-amino-6-(D-ribitylamino)uracil from GTP: step 3/4.</text>
</comment>
<name>X1A4H4_9ZZZZ</name>
<evidence type="ECO:0000259" key="9">
    <source>
        <dbReference type="PROSITE" id="PS51747"/>
    </source>
</evidence>
<accession>X1A4H4</accession>
<dbReference type="InterPro" id="IPR004794">
    <property type="entry name" value="Eubact_RibD"/>
</dbReference>
<dbReference type="UniPathway" id="UPA00275">
    <property type="reaction ID" value="UER00401"/>
</dbReference>
<dbReference type="Pfam" id="PF01872">
    <property type="entry name" value="RibD_C"/>
    <property type="match status" value="1"/>
</dbReference>
<evidence type="ECO:0000256" key="6">
    <source>
        <dbReference type="ARBA" id="ARBA00022857"/>
    </source>
</evidence>
<dbReference type="InterPro" id="IPR016192">
    <property type="entry name" value="APOBEC/CMP_deaminase_Zn-bd"/>
</dbReference>
<keyword evidence="6" id="KW-0521">NADP</keyword>
<dbReference type="Pfam" id="PF00383">
    <property type="entry name" value="dCMP_cyt_deam_1"/>
    <property type="match status" value="1"/>
</dbReference>
<evidence type="ECO:0000256" key="3">
    <source>
        <dbReference type="ARBA" id="ARBA00022619"/>
    </source>
</evidence>
<dbReference type="GO" id="GO:0050661">
    <property type="term" value="F:NADP binding"/>
    <property type="evidence" value="ECO:0007669"/>
    <property type="project" value="InterPro"/>
</dbReference>
<keyword evidence="5" id="KW-0862">Zinc</keyword>
<dbReference type="InterPro" id="IPR024072">
    <property type="entry name" value="DHFR-like_dom_sf"/>
</dbReference>
<dbReference type="Gene3D" id="3.40.140.10">
    <property type="entry name" value="Cytidine Deaminase, domain 2"/>
    <property type="match status" value="1"/>
</dbReference>
<dbReference type="GO" id="GO:0008270">
    <property type="term" value="F:zinc ion binding"/>
    <property type="evidence" value="ECO:0007669"/>
    <property type="project" value="InterPro"/>
</dbReference>
<dbReference type="InterPro" id="IPR050765">
    <property type="entry name" value="Riboflavin_Biosynth_HTPR"/>
</dbReference>
<dbReference type="AlphaFoldDB" id="X1A4H4"/>
<dbReference type="InterPro" id="IPR002125">
    <property type="entry name" value="CMP_dCMP_dom"/>
</dbReference>
<keyword evidence="7" id="KW-0560">Oxidoreductase</keyword>
<dbReference type="InterPro" id="IPR016193">
    <property type="entry name" value="Cytidine_deaminase-like"/>
</dbReference>
<evidence type="ECO:0000256" key="8">
    <source>
        <dbReference type="ARBA" id="ARBA00023268"/>
    </source>
</evidence>
<dbReference type="NCBIfam" id="TIGR00326">
    <property type="entry name" value="eubact_ribD"/>
    <property type="match status" value="1"/>
</dbReference>
<keyword evidence="4" id="KW-0479">Metal-binding</keyword>
<dbReference type="PANTHER" id="PTHR38011">
    <property type="entry name" value="DIHYDROFOLATE REDUCTASE FAMILY PROTEIN (AFU_ORTHOLOGUE AFUA_8G06820)"/>
    <property type="match status" value="1"/>
</dbReference>
<dbReference type="CDD" id="cd01284">
    <property type="entry name" value="Riboflavin_deaminase-reductase"/>
    <property type="match status" value="1"/>
</dbReference>
<evidence type="ECO:0000313" key="10">
    <source>
        <dbReference type="EMBL" id="GAG67683.1"/>
    </source>
</evidence>
<evidence type="ECO:0000256" key="1">
    <source>
        <dbReference type="ARBA" id="ARBA00004882"/>
    </source>
</evidence>
<dbReference type="GO" id="GO:0008703">
    <property type="term" value="F:5-amino-6-(5-phosphoribosylamino)uracil reductase activity"/>
    <property type="evidence" value="ECO:0007669"/>
    <property type="project" value="InterPro"/>
</dbReference>
<gene>
    <name evidence="10" type="ORF">S01H4_01215</name>
</gene>
<comment type="caution">
    <text evidence="10">The sequence shown here is derived from an EMBL/GenBank/DDBJ whole genome shotgun (WGS) entry which is preliminary data.</text>
</comment>
<dbReference type="SUPFAM" id="SSF53597">
    <property type="entry name" value="Dihydrofolate reductase-like"/>
    <property type="match status" value="1"/>
</dbReference>
<dbReference type="PROSITE" id="PS51747">
    <property type="entry name" value="CYT_DCMP_DEAMINASES_2"/>
    <property type="match status" value="1"/>
</dbReference>
<dbReference type="NCBIfam" id="TIGR00227">
    <property type="entry name" value="ribD_Cterm"/>
    <property type="match status" value="1"/>
</dbReference>
<dbReference type="SUPFAM" id="SSF53927">
    <property type="entry name" value="Cytidine deaminase-like"/>
    <property type="match status" value="1"/>
</dbReference>
<evidence type="ECO:0000256" key="5">
    <source>
        <dbReference type="ARBA" id="ARBA00022833"/>
    </source>
</evidence>
<sequence length="389" mass="43973">MSNIKDNHTFTKEDRKNMELAIKLAERGRGDTNPNPMVGAIIVKDGKIISSGYHRQAGLHHAEIEAINNSSQSLESSTMFVTLEPCTFLGKTPPCVNEIIKHNFKEIVIGCIDPNPKVNGRGIEFLKKAGIKVKIGLLKNKIEQQNEVFFKQIKTGTPFICCKIASSIDGKLATKSSDSRWITSERSRMQVQDLRKEYGCILTGINTVLNDNPYLFPRKNIEYSYKNYDSQKCYRVILDSNLRINLDSNIVKTSNLAKTIIFIDDKNKSKFTGKIKKLEENNIDVLPVNKDIVESTGLDILKIIKILYKKYEITSILLECGPALITSFLKRNLIDKFVFYFAPKIIGGDSDYNMFTSLGINKIKDSIDLRFENIKRIGSDIAITAYPLK</sequence>
<dbReference type="PROSITE" id="PS00903">
    <property type="entry name" value="CYT_DCMP_DEAMINASES_1"/>
    <property type="match status" value="1"/>
</dbReference>
<evidence type="ECO:0000256" key="4">
    <source>
        <dbReference type="ARBA" id="ARBA00022723"/>
    </source>
</evidence>
<dbReference type="PIRSF" id="PIRSF006769">
    <property type="entry name" value="RibD"/>
    <property type="match status" value="1"/>
</dbReference>
<keyword evidence="3" id="KW-0686">Riboflavin biosynthesis</keyword>
<reference evidence="10" key="1">
    <citation type="journal article" date="2014" name="Front. Microbiol.">
        <title>High frequency of phylogenetically diverse reductive dehalogenase-homologous genes in deep subseafloor sedimentary metagenomes.</title>
        <authorList>
            <person name="Kawai M."/>
            <person name="Futagami T."/>
            <person name="Toyoda A."/>
            <person name="Takaki Y."/>
            <person name="Nishi S."/>
            <person name="Hori S."/>
            <person name="Arai W."/>
            <person name="Tsubouchi T."/>
            <person name="Morono Y."/>
            <person name="Uchiyama I."/>
            <person name="Ito T."/>
            <person name="Fujiyama A."/>
            <person name="Inagaki F."/>
            <person name="Takami H."/>
        </authorList>
    </citation>
    <scope>NUCLEOTIDE SEQUENCE</scope>
    <source>
        <strain evidence="10">Expedition CK06-06</strain>
    </source>
</reference>
<dbReference type="GO" id="GO:0008835">
    <property type="term" value="F:diaminohydroxyphosphoribosylaminopyrimidine deaminase activity"/>
    <property type="evidence" value="ECO:0007669"/>
    <property type="project" value="InterPro"/>
</dbReference>
<comment type="pathway">
    <text evidence="1">Cofactor biosynthesis; riboflavin biosynthesis; 5-amino-6-(D-ribitylamino)uracil from GTP: step 2/4.</text>
</comment>
<dbReference type="InterPro" id="IPR002734">
    <property type="entry name" value="RibDG_C"/>
</dbReference>
<dbReference type="InterPro" id="IPR011549">
    <property type="entry name" value="RibD_C"/>
</dbReference>
<evidence type="ECO:0000256" key="2">
    <source>
        <dbReference type="ARBA" id="ARBA00004910"/>
    </source>
</evidence>
<protein>
    <recommendedName>
        <fullName evidence="9">CMP/dCMP-type deaminase domain-containing protein</fullName>
    </recommendedName>
</protein>
<dbReference type="EMBL" id="BART01000210">
    <property type="protein sequence ID" value="GAG67683.1"/>
    <property type="molecule type" value="Genomic_DNA"/>
</dbReference>
<keyword evidence="8" id="KW-0511">Multifunctional enzyme</keyword>
<feature type="domain" description="CMP/dCMP-type deaminase" evidence="9">
    <location>
        <begin position="12"/>
        <end position="125"/>
    </location>
</feature>
<dbReference type="PANTHER" id="PTHR38011:SF7">
    <property type="entry name" value="2,5-DIAMINO-6-RIBOSYLAMINO-4(3H)-PYRIMIDINONE 5'-PHOSPHATE REDUCTASE"/>
    <property type="match status" value="1"/>
</dbReference>
<dbReference type="Gene3D" id="3.40.430.10">
    <property type="entry name" value="Dihydrofolate Reductase, subunit A"/>
    <property type="match status" value="1"/>
</dbReference>
<dbReference type="GO" id="GO:0009231">
    <property type="term" value="P:riboflavin biosynthetic process"/>
    <property type="evidence" value="ECO:0007669"/>
    <property type="project" value="UniProtKB-UniPathway"/>
</dbReference>
<organism evidence="10">
    <name type="scientific">marine sediment metagenome</name>
    <dbReference type="NCBI Taxonomy" id="412755"/>
    <lineage>
        <taxon>unclassified sequences</taxon>
        <taxon>metagenomes</taxon>
        <taxon>ecological metagenomes</taxon>
    </lineage>
</organism>
<evidence type="ECO:0000256" key="7">
    <source>
        <dbReference type="ARBA" id="ARBA00023002"/>
    </source>
</evidence>